<dbReference type="KEGG" id="vg:29058856"/>
<evidence type="ECO:0000313" key="3">
    <source>
        <dbReference type="Proteomes" id="UP000202618"/>
    </source>
</evidence>
<name>A0A172JI45_BPPB1</name>
<protein>
    <submittedName>
        <fullName evidence="2">Putative secreted/membrane protein</fullName>
    </submittedName>
</protein>
<proteinExistence type="predicted"/>
<keyword evidence="1" id="KW-0812">Transmembrane</keyword>
<reference evidence="2 3" key="1">
    <citation type="journal article" date="2016" name="Virology">
        <title>The genome of AR9, a giant transducing Bacillus phage encoding two multisubunit RNA polymerases.</title>
        <authorList>
            <person name="Lavysh D."/>
            <person name="Sokolova M."/>
            <person name="Minakhin L."/>
            <person name="Yakunina M."/>
            <person name="Artamonova T."/>
            <person name="Kozyavkin S."/>
            <person name="Makarova K.S."/>
            <person name="Koonin E.V."/>
            <person name="Severinov K."/>
        </authorList>
    </citation>
    <scope>NUCLEOTIDE SEQUENCE [LARGE SCALE GENOMIC DNA]</scope>
</reference>
<dbReference type="GeneID" id="29058856"/>
<gene>
    <name evidence="2" type="ORF">AR9_g138</name>
</gene>
<evidence type="ECO:0000256" key="1">
    <source>
        <dbReference type="SAM" id="Phobius"/>
    </source>
</evidence>
<dbReference type="EMBL" id="KU878088">
    <property type="protein sequence ID" value="AMS01222.1"/>
    <property type="molecule type" value="Genomic_DNA"/>
</dbReference>
<evidence type="ECO:0000313" key="2">
    <source>
        <dbReference type="EMBL" id="AMS01222.1"/>
    </source>
</evidence>
<organism evidence="2 3">
    <name type="scientific">Bacillus phage AR9</name>
    <dbReference type="NCBI Taxonomy" id="1815509"/>
    <lineage>
        <taxon>Viruses</taxon>
        <taxon>Duplodnaviria</taxon>
        <taxon>Heunggongvirae</taxon>
        <taxon>Uroviricota</taxon>
        <taxon>Caudoviricetes</taxon>
        <taxon>Takahashivirus</taxon>
        <taxon>Bacillus phage PBS1</taxon>
    </lineage>
</organism>
<dbReference type="RefSeq" id="YP_009283042.1">
    <property type="nucleotide sequence ID" value="NC_031039.1"/>
</dbReference>
<accession>A0A172JI45</accession>
<keyword evidence="1" id="KW-1133">Transmembrane helix</keyword>
<feature type="transmembrane region" description="Helical" evidence="1">
    <location>
        <begin position="20"/>
        <end position="37"/>
    </location>
</feature>
<dbReference type="Proteomes" id="UP000202618">
    <property type="component" value="Segment"/>
</dbReference>
<sequence>MSHIPKRINKEKRKKKYKKLYYSILLFLIEKPCNFFYKKFQAFERKRYNKNKHKYYKLAVNEVISYIENVLVKYPSQGVELAISESNVDISLDEFFRFDFWRKKNKVSRKVYKYIIDKNKSFNDYGNDLIHMVVSYFNNNPYTNIEFDNKYNYWYITMKKEVVKNA</sequence>
<keyword evidence="1" id="KW-0472">Membrane</keyword>